<feature type="compositionally biased region" description="Acidic residues" evidence="1">
    <location>
        <begin position="53"/>
        <end position="62"/>
    </location>
</feature>
<protein>
    <submittedName>
        <fullName evidence="2">DNA binding protein</fullName>
    </submittedName>
</protein>
<evidence type="ECO:0000313" key="3">
    <source>
        <dbReference type="Proteomes" id="UP000229965"/>
    </source>
</evidence>
<organism evidence="2 3">
    <name type="scientific">Streptomyces phage Tefunt</name>
    <dbReference type="NCBI Taxonomy" id="2041209"/>
    <lineage>
        <taxon>Viruses</taxon>
        <taxon>Duplodnaviria</taxon>
        <taxon>Heunggongvirae</taxon>
        <taxon>Uroviricota</taxon>
        <taxon>Caudoviricetes</taxon>
        <taxon>Arquatrovirinae</taxon>
        <taxon>Omarvirus</taxon>
        <taxon>Omarvirus tefunt</taxon>
    </lineage>
</organism>
<sequence length="112" mass="12426">MKLQVTTDVTACDICQQYPAKTYTISVSDGRSVTKDLCEEHAEPFEEWLEEAELGEGEAEQEPEPKVTAPKKAPAKRAPAKKATAKKTTAKVPARRRPKIVTLDEIEKMKQG</sequence>
<name>A0A291LHX2_9CAUD</name>
<keyword evidence="3" id="KW-1185">Reference proteome</keyword>
<reference evidence="2 3" key="1">
    <citation type="submission" date="2017-08" db="EMBL/GenBank/DDBJ databases">
        <authorList>
            <person name="Miranda A."/>
            <person name="Molina J.M."/>
            <person name="Pressly P.D."/>
            <person name="Bhuiyan S."/>
            <person name="Nayek S."/>
            <person name="Layton S.R."/>
            <person name="Kim T."/>
            <person name="Hughes L.E."/>
            <person name="Garlena R.A."/>
            <person name="Russell D.A."/>
            <person name="Pope W.H."/>
            <person name="Jacobs-Sera D."/>
            <person name="Hendrix R.W."/>
            <person name="Hatfull G.F."/>
        </authorList>
    </citation>
    <scope>NUCLEOTIDE SEQUENCE [LARGE SCALE GENOMIC DNA]</scope>
</reference>
<accession>A0A291LHX2</accession>
<evidence type="ECO:0000256" key="1">
    <source>
        <dbReference type="SAM" id="MobiDB-lite"/>
    </source>
</evidence>
<dbReference type="EMBL" id="MF766048">
    <property type="protein sequence ID" value="ATI18968.1"/>
    <property type="molecule type" value="Genomic_DNA"/>
</dbReference>
<feature type="compositionally biased region" description="Basic residues" evidence="1">
    <location>
        <begin position="73"/>
        <end position="99"/>
    </location>
</feature>
<evidence type="ECO:0000313" key="2">
    <source>
        <dbReference type="EMBL" id="ATI18968.1"/>
    </source>
</evidence>
<dbReference type="Proteomes" id="UP000229965">
    <property type="component" value="Segment"/>
</dbReference>
<gene>
    <name evidence="2" type="ORF">SEA_TEFUNT_28</name>
</gene>
<proteinExistence type="predicted"/>
<feature type="region of interest" description="Disordered" evidence="1">
    <location>
        <begin position="53"/>
        <end position="112"/>
    </location>
</feature>